<evidence type="ECO:0000256" key="1">
    <source>
        <dbReference type="SAM" id="MobiDB-lite"/>
    </source>
</evidence>
<keyword evidence="3" id="KW-1185">Reference proteome</keyword>
<name>A0A395NPA5_TRIAR</name>
<feature type="region of interest" description="Disordered" evidence="1">
    <location>
        <begin position="1"/>
        <end position="27"/>
    </location>
</feature>
<dbReference type="Proteomes" id="UP000266272">
    <property type="component" value="Unassembled WGS sequence"/>
</dbReference>
<organism evidence="2 3">
    <name type="scientific">Trichoderma arundinaceum</name>
    <dbReference type="NCBI Taxonomy" id="490622"/>
    <lineage>
        <taxon>Eukaryota</taxon>
        <taxon>Fungi</taxon>
        <taxon>Dikarya</taxon>
        <taxon>Ascomycota</taxon>
        <taxon>Pezizomycotina</taxon>
        <taxon>Sordariomycetes</taxon>
        <taxon>Hypocreomycetidae</taxon>
        <taxon>Hypocreales</taxon>
        <taxon>Hypocreaceae</taxon>
        <taxon>Trichoderma</taxon>
    </lineage>
</organism>
<evidence type="ECO:0000313" key="2">
    <source>
        <dbReference type="EMBL" id="RFU77764.1"/>
    </source>
</evidence>
<dbReference type="OrthoDB" id="4926696at2759"/>
<accession>A0A395NPA5</accession>
<gene>
    <name evidence="2" type="ORF">TARUN_4476</name>
</gene>
<proteinExistence type="predicted"/>
<reference evidence="2 3" key="1">
    <citation type="journal article" date="2018" name="PLoS Pathog.">
        <title>Evolution of structural diversity of trichothecenes, a family of toxins produced by plant pathogenic and entomopathogenic fungi.</title>
        <authorList>
            <person name="Proctor R.H."/>
            <person name="McCormick S.P."/>
            <person name="Kim H.S."/>
            <person name="Cardoza R.E."/>
            <person name="Stanley A.M."/>
            <person name="Lindo L."/>
            <person name="Kelly A."/>
            <person name="Brown D.W."/>
            <person name="Lee T."/>
            <person name="Vaughan M.M."/>
            <person name="Alexander N.J."/>
            <person name="Busman M."/>
            <person name="Gutierrez S."/>
        </authorList>
    </citation>
    <scope>NUCLEOTIDE SEQUENCE [LARGE SCALE GENOMIC DNA]</scope>
    <source>
        <strain evidence="2 3">IBT 40837</strain>
    </source>
</reference>
<protein>
    <submittedName>
        <fullName evidence="2">Uncharacterized protein</fullName>
    </submittedName>
</protein>
<dbReference type="EMBL" id="PXOA01000253">
    <property type="protein sequence ID" value="RFU77764.1"/>
    <property type="molecule type" value="Genomic_DNA"/>
</dbReference>
<dbReference type="AlphaFoldDB" id="A0A395NPA5"/>
<feature type="compositionally biased region" description="Low complexity" evidence="1">
    <location>
        <begin position="16"/>
        <end position="27"/>
    </location>
</feature>
<comment type="caution">
    <text evidence="2">The sequence shown here is derived from an EMBL/GenBank/DDBJ whole genome shotgun (WGS) entry which is preliminary data.</text>
</comment>
<sequence length="171" mass="17985">MDHRQPHNPQPQQAKDPTLPAAPAAATDPPRVASAVLISDLVAVNPLLATATAASAVLGAPPVYPPLTGSPNALLNEAPLQLSQEEHPAVAMDRVRRGPSSSIAARATALALYSEGLKSKDIEVKCGIKRVAFIKLLGRARKRGFVPGKPVLMEHVVDAPRSGRPKKTPVK</sequence>
<dbReference type="STRING" id="490622.A0A395NPA5"/>
<evidence type="ECO:0000313" key="3">
    <source>
        <dbReference type="Proteomes" id="UP000266272"/>
    </source>
</evidence>